<accession>A0A3Q9BSJ5</accession>
<dbReference type="InterPro" id="IPR016047">
    <property type="entry name" value="M23ase_b-sheet_dom"/>
</dbReference>
<dbReference type="PROSITE" id="PS51782">
    <property type="entry name" value="LYSM"/>
    <property type="match status" value="1"/>
</dbReference>
<evidence type="ECO:0000313" key="4">
    <source>
        <dbReference type="EMBL" id="AZP13575.1"/>
    </source>
</evidence>
<protein>
    <submittedName>
        <fullName evidence="4">LysM peptidoglycan-binding domain-containing protein</fullName>
    </submittedName>
</protein>
<proteinExistence type="inferred from homology"/>
<name>A0A3Q9BSJ5_9BURK</name>
<feature type="chain" id="PRO_5018791952" evidence="2">
    <location>
        <begin position="28"/>
        <end position="337"/>
    </location>
</feature>
<dbReference type="InterPro" id="IPR050570">
    <property type="entry name" value="Cell_wall_metabolism_enzyme"/>
</dbReference>
<dbReference type="AlphaFoldDB" id="A0A3Q9BSJ5"/>
<comment type="similarity">
    <text evidence="1">Belongs to the E.coli NlpD/Haemophilus LppB family.</text>
</comment>
<evidence type="ECO:0000313" key="5">
    <source>
        <dbReference type="Proteomes" id="UP000275663"/>
    </source>
</evidence>
<feature type="domain" description="LysM" evidence="3">
    <location>
        <begin position="68"/>
        <end position="112"/>
    </location>
</feature>
<dbReference type="Pfam" id="PF01476">
    <property type="entry name" value="LysM"/>
    <property type="match status" value="1"/>
</dbReference>
<dbReference type="CDD" id="cd00118">
    <property type="entry name" value="LysM"/>
    <property type="match status" value="1"/>
</dbReference>
<dbReference type="GO" id="GO:0004222">
    <property type="term" value="F:metalloendopeptidase activity"/>
    <property type="evidence" value="ECO:0007669"/>
    <property type="project" value="TreeGrafter"/>
</dbReference>
<dbReference type="PANTHER" id="PTHR21666">
    <property type="entry name" value="PEPTIDASE-RELATED"/>
    <property type="match status" value="1"/>
</dbReference>
<dbReference type="SUPFAM" id="SSF51261">
    <property type="entry name" value="Duplicated hybrid motif"/>
    <property type="match status" value="1"/>
</dbReference>
<dbReference type="EMBL" id="CP034464">
    <property type="protein sequence ID" value="AZP13575.1"/>
    <property type="molecule type" value="Genomic_DNA"/>
</dbReference>
<dbReference type="InterPro" id="IPR011055">
    <property type="entry name" value="Dup_hybrid_motif"/>
</dbReference>
<evidence type="ECO:0000256" key="2">
    <source>
        <dbReference type="SAM" id="SignalP"/>
    </source>
</evidence>
<dbReference type="GO" id="GO:0009279">
    <property type="term" value="C:cell outer membrane"/>
    <property type="evidence" value="ECO:0007669"/>
    <property type="project" value="TreeGrafter"/>
</dbReference>
<dbReference type="SUPFAM" id="SSF54106">
    <property type="entry name" value="LysM domain"/>
    <property type="match status" value="1"/>
</dbReference>
<dbReference type="OrthoDB" id="9795421at2"/>
<dbReference type="KEGG" id="upv:EJN92_17220"/>
<dbReference type="Pfam" id="PF01551">
    <property type="entry name" value="Peptidase_M23"/>
    <property type="match status" value="1"/>
</dbReference>
<feature type="signal peptide" evidence="2">
    <location>
        <begin position="1"/>
        <end position="27"/>
    </location>
</feature>
<dbReference type="PANTHER" id="PTHR21666:SF263">
    <property type="entry name" value="MUREIN HYDROLASE ACTIVATOR NLPD"/>
    <property type="match status" value="1"/>
</dbReference>
<dbReference type="PROSITE" id="PS51257">
    <property type="entry name" value="PROKAR_LIPOPROTEIN"/>
    <property type="match status" value="1"/>
</dbReference>
<dbReference type="InterPro" id="IPR018392">
    <property type="entry name" value="LysM"/>
</dbReference>
<evidence type="ECO:0000256" key="1">
    <source>
        <dbReference type="ARBA" id="ARBA00038420"/>
    </source>
</evidence>
<dbReference type="Proteomes" id="UP000275663">
    <property type="component" value="Chromosome"/>
</dbReference>
<evidence type="ECO:0000259" key="3">
    <source>
        <dbReference type="PROSITE" id="PS51782"/>
    </source>
</evidence>
<sequence>MNKKKLSVVAQIVLTSAVLIGISAISACTSTPNNAPVIDRADRGNTEINKSVANVTAAPVKAPFDGKLNYVVKKGDTLFRIALDHGQSYSDIVAWNSLKNPNDIKVDQVLRVAPPDAVSTAGVQTSSISSGSGSEIRSLTAASGAANAATNVATNKNYPRGDKKAYSEAALAELQKPDTASNLAVVAVAAAKSEVPAVKSAEKSVDKVATTPAESDAVDWMWPVEGKVIASFDDVKNKGLDIGGKLGQDVLAAAAGKVMYEGSGIRGYGNLVIIKHSSTLLSAYAHNKTNLVKEGQVISRGQKIAEMGNSDSDAVKLHFEIRQQGKPVDPAKFLPGR</sequence>
<dbReference type="GO" id="GO:0032153">
    <property type="term" value="C:cell division site"/>
    <property type="evidence" value="ECO:0007669"/>
    <property type="project" value="TreeGrafter"/>
</dbReference>
<keyword evidence="5" id="KW-1185">Reference proteome</keyword>
<dbReference type="CDD" id="cd12797">
    <property type="entry name" value="M23_peptidase"/>
    <property type="match status" value="1"/>
</dbReference>
<reference evidence="4 5" key="1">
    <citation type="journal article" date="2011" name="Int. J. Syst. Evol. Microbiol.">
        <title>Description of Undibacterium oligocarboniphilum sp. nov., isolated from purified water, and Undibacterium pigrum strain CCUG 49012 as the type strain of Undibacterium parvum sp. nov., and emended descriptions of the genus Undibacterium and the species Undibacterium pigrum.</title>
        <authorList>
            <person name="Eder W."/>
            <person name="Wanner G."/>
            <person name="Ludwig W."/>
            <person name="Busse H.J."/>
            <person name="Ziemke-Kageler F."/>
            <person name="Lang E."/>
        </authorList>
    </citation>
    <scope>NUCLEOTIDE SEQUENCE [LARGE SCALE GENOMIC DNA]</scope>
    <source>
        <strain evidence="4 5">DSM 23061</strain>
    </source>
</reference>
<dbReference type="RefSeq" id="WP_126128944.1">
    <property type="nucleotide sequence ID" value="NZ_CP034464.1"/>
</dbReference>
<dbReference type="Gene3D" id="2.70.70.10">
    <property type="entry name" value="Glucose Permease (Domain IIA)"/>
    <property type="match status" value="1"/>
</dbReference>
<keyword evidence="2" id="KW-0732">Signal</keyword>
<gene>
    <name evidence="4" type="ORF">EJN92_17220</name>
</gene>
<dbReference type="SMART" id="SM00257">
    <property type="entry name" value="LysM"/>
    <property type="match status" value="1"/>
</dbReference>
<organism evidence="4 5">
    <name type="scientific">Undibacterium parvum</name>
    <dbReference type="NCBI Taxonomy" id="401471"/>
    <lineage>
        <taxon>Bacteria</taxon>
        <taxon>Pseudomonadati</taxon>
        <taxon>Pseudomonadota</taxon>
        <taxon>Betaproteobacteria</taxon>
        <taxon>Burkholderiales</taxon>
        <taxon>Oxalobacteraceae</taxon>
        <taxon>Undibacterium</taxon>
    </lineage>
</organism>
<dbReference type="Gene3D" id="3.10.350.10">
    <property type="entry name" value="LysM domain"/>
    <property type="match status" value="1"/>
</dbReference>
<dbReference type="InterPro" id="IPR036779">
    <property type="entry name" value="LysM_dom_sf"/>
</dbReference>